<accession>A0A239K4G7</accession>
<dbReference type="Pfam" id="PF14759">
    <property type="entry name" value="Reductase_C"/>
    <property type="match status" value="1"/>
</dbReference>
<sequence>MNTESPAHVVIVGASLAGLRAVETARDSGFKGRITLIGEEPHLPYDRPPLSKEFLQEGPPTTAHHLPEVDTLVDDPNIDLALGTRATGMDASNHLIRTSDGFEILYDAALIATGVRARVLPGSDRLAGVHVLRTLDDAGAIRAGLDAGARVVVIGGGFIGAEVASAAARRGRPAVVVEAAATPLVRAVGTTAGAALAGLHARHGTELHCGVGVTALLGNSRVEAVALDDGSEIPADLVVVGIGADPATDWLRGSGLTLDNGVVCNENMYAGDDVWAAGDVARWNNPLFGRHMRLEHWTNAGEQAVHAMTNLLDPLEATAYQHVPYFWSDWYGRRIQFAGLPIGEPTVVSGAFDGDEFVALYREDDRLVGVLTLDRRGDIMKYRTRIARGADWESALEIARKRNKSVSHA</sequence>
<keyword evidence="2" id="KW-0285">Flavoprotein</keyword>
<keyword evidence="4" id="KW-0560">Oxidoreductase</keyword>
<dbReference type="PRINTS" id="PR00368">
    <property type="entry name" value="FADPNR"/>
</dbReference>
<dbReference type="PRINTS" id="PR00411">
    <property type="entry name" value="PNDRDTASEI"/>
</dbReference>
<gene>
    <name evidence="7" type="ORF">SAMN05421642_109241</name>
</gene>
<dbReference type="RefSeq" id="WP_089248262.1">
    <property type="nucleotide sequence ID" value="NZ_FZOW01000009.1"/>
</dbReference>
<dbReference type="GO" id="GO:0016651">
    <property type="term" value="F:oxidoreductase activity, acting on NAD(P)H"/>
    <property type="evidence" value="ECO:0007669"/>
    <property type="project" value="TreeGrafter"/>
</dbReference>
<evidence type="ECO:0000256" key="2">
    <source>
        <dbReference type="ARBA" id="ARBA00022630"/>
    </source>
</evidence>
<dbReference type="InterPro" id="IPR050446">
    <property type="entry name" value="FAD-oxidoreductase/Apoptosis"/>
</dbReference>
<dbReference type="OrthoDB" id="3568330at2"/>
<keyword evidence="8" id="KW-1185">Reference proteome</keyword>
<name>A0A239K4G7_9NOCA</name>
<dbReference type="PANTHER" id="PTHR43557">
    <property type="entry name" value="APOPTOSIS-INDUCING FACTOR 1"/>
    <property type="match status" value="1"/>
</dbReference>
<proteinExistence type="predicted"/>
<evidence type="ECO:0000313" key="7">
    <source>
        <dbReference type="EMBL" id="SNT12850.1"/>
    </source>
</evidence>
<dbReference type="GO" id="GO:0005737">
    <property type="term" value="C:cytoplasm"/>
    <property type="evidence" value="ECO:0007669"/>
    <property type="project" value="TreeGrafter"/>
</dbReference>
<dbReference type="AlphaFoldDB" id="A0A239K4G7"/>
<dbReference type="Pfam" id="PF07992">
    <property type="entry name" value="Pyr_redox_2"/>
    <property type="match status" value="1"/>
</dbReference>
<dbReference type="InterPro" id="IPR023753">
    <property type="entry name" value="FAD/NAD-binding_dom"/>
</dbReference>
<dbReference type="Gene3D" id="3.50.50.60">
    <property type="entry name" value="FAD/NAD(P)-binding domain"/>
    <property type="match status" value="2"/>
</dbReference>
<organism evidence="7 8">
    <name type="scientific">Rhodococcoides kyotonense</name>
    <dbReference type="NCBI Taxonomy" id="398843"/>
    <lineage>
        <taxon>Bacteria</taxon>
        <taxon>Bacillati</taxon>
        <taxon>Actinomycetota</taxon>
        <taxon>Actinomycetes</taxon>
        <taxon>Mycobacteriales</taxon>
        <taxon>Nocardiaceae</taxon>
        <taxon>Rhodococcoides</taxon>
    </lineage>
</organism>
<dbReference type="InterPro" id="IPR016156">
    <property type="entry name" value="FAD/NAD-linked_Rdtase_dimer_sf"/>
</dbReference>
<keyword evidence="3" id="KW-0274">FAD</keyword>
<reference evidence="8" key="1">
    <citation type="submission" date="2017-06" db="EMBL/GenBank/DDBJ databases">
        <authorList>
            <person name="Varghese N."/>
            <person name="Submissions S."/>
        </authorList>
    </citation>
    <scope>NUCLEOTIDE SEQUENCE [LARGE SCALE GENOMIC DNA]</scope>
    <source>
        <strain evidence="8">JCM 23211</strain>
    </source>
</reference>
<dbReference type="Gene3D" id="3.30.390.30">
    <property type="match status" value="1"/>
</dbReference>
<dbReference type="SUPFAM" id="SSF55424">
    <property type="entry name" value="FAD/NAD-linked reductases, dimerisation (C-terminal) domain"/>
    <property type="match status" value="1"/>
</dbReference>
<feature type="domain" description="FAD/NAD(P)-binding" evidence="5">
    <location>
        <begin position="8"/>
        <end position="304"/>
    </location>
</feature>
<comment type="cofactor">
    <cofactor evidence="1">
        <name>FAD</name>
        <dbReference type="ChEBI" id="CHEBI:57692"/>
    </cofactor>
</comment>
<evidence type="ECO:0000259" key="5">
    <source>
        <dbReference type="Pfam" id="PF07992"/>
    </source>
</evidence>
<dbReference type="InterPro" id="IPR028202">
    <property type="entry name" value="Reductase_C"/>
</dbReference>
<evidence type="ECO:0000256" key="4">
    <source>
        <dbReference type="ARBA" id="ARBA00023002"/>
    </source>
</evidence>
<evidence type="ECO:0000256" key="3">
    <source>
        <dbReference type="ARBA" id="ARBA00022827"/>
    </source>
</evidence>
<evidence type="ECO:0000313" key="8">
    <source>
        <dbReference type="Proteomes" id="UP000198327"/>
    </source>
</evidence>
<evidence type="ECO:0000256" key="1">
    <source>
        <dbReference type="ARBA" id="ARBA00001974"/>
    </source>
</evidence>
<feature type="domain" description="Reductase C-terminal" evidence="6">
    <location>
        <begin position="325"/>
        <end position="394"/>
    </location>
</feature>
<dbReference type="InterPro" id="IPR036188">
    <property type="entry name" value="FAD/NAD-bd_sf"/>
</dbReference>
<evidence type="ECO:0000259" key="6">
    <source>
        <dbReference type="Pfam" id="PF14759"/>
    </source>
</evidence>
<dbReference type="EMBL" id="FZOW01000009">
    <property type="protein sequence ID" value="SNT12850.1"/>
    <property type="molecule type" value="Genomic_DNA"/>
</dbReference>
<dbReference type="SUPFAM" id="SSF51905">
    <property type="entry name" value="FAD/NAD(P)-binding domain"/>
    <property type="match status" value="2"/>
</dbReference>
<protein>
    <submittedName>
        <fullName evidence="7">Reductase C-terminal</fullName>
    </submittedName>
</protein>
<dbReference type="PANTHER" id="PTHR43557:SF2">
    <property type="entry name" value="RIESKE DOMAIN-CONTAINING PROTEIN-RELATED"/>
    <property type="match status" value="1"/>
</dbReference>
<dbReference type="Proteomes" id="UP000198327">
    <property type="component" value="Unassembled WGS sequence"/>
</dbReference>